<dbReference type="Gene3D" id="2.60.40.10">
    <property type="entry name" value="Immunoglobulins"/>
    <property type="match status" value="1"/>
</dbReference>
<feature type="domain" description="Peptidase S74" evidence="2">
    <location>
        <begin position="199"/>
        <end position="321"/>
    </location>
</feature>
<dbReference type="Pfam" id="PF16403">
    <property type="entry name" value="Bact_surface_Ig-like"/>
    <property type="match status" value="1"/>
</dbReference>
<organism evidence="3 4">
    <name type="scientific">Candidatus Nomurabacteria bacterium GW2011_GWA2_35_80</name>
    <dbReference type="NCBI Taxonomy" id="1618733"/>
    <lineage>
        <taxon>Bacteria</taxon>
        <taxon>Candidatus Nomuraibacteriota</taxon>
    </lineage>
</organism>
<keyword evidence="3" id="KW-0449">Lipoprotein</keyword>
<protein>
    <submittedName>
        <fullName evidence="3">Lipoprotein</fullName>
    </submittedName>
</protein>
<evidence type="ECO:0000259" key="2">
    <source>
        <dbReference type="PROSITE" id="PS51688"/>
    </source>
</evidence>
<evidence type="ECO:0000313" key="4">
    <source>
        <dbReference type="Proteomes" id="UP000034683"/>
    </source>
</evidence>
<dbReference type="AlphaFoldDB" id="A0A0G0FKS8"/>
<gene>
    <name evidence="3" type="ORF">UR92_C0015G0008</name>
</gene>
<dbReference type="InterPro" id="IPR013783">
    <property type="entry name" value="Ig-like_fold"/>
</dbReference>
<dbReference type="EMBL" id="LBRA01000015">
    <property type="protein sequence ID" value="KKP88020.1"/>
    <property type="molecule type" value="Genomic_DNA"/>
</dbReference>
<dbReference type="InterPro" id="IPR032179">
    <property type="entry name" value="Cry22Aa_Ig-like"/>
</dbReference>
<sequence>MRTLPQAGLGTGTGASTISFQTGTTLTTGLTLQTMSTKMTILGNGNVGIGTTTPDKLLHVYSATNEAVLRISSGVNENNSLELGEGNNLWQWSKRSSAESDRLDLYRYNGSWSAYITVLTNGNVGIRTTSPTELLSLGTAGTTKGVLSLAGVTSGKIIVQPANAAGTWTMTLPTAVGGAGEQLTDVAGNGITSWAAASSSRQSKDIIGTITDPSEALTQILSTPIYRFNYKPGMGTGDSTTEYVGVMANEALWAMHFNGTIVNPVNTLGYMVLGIQATNKKISDLTLIVTDNFVKQTSVNETLLASIQELDLKISDLSTTQIGTPATTLGQYASMFFSDVVYSVENGIAYMKALVVDTLKIGSPDKRTGITLYDEISGEPYCISVANGETKTTAGECVVIERSVADVDEPVDDNPQDTTPPVITLNGSSEVNLDINDTYTEEGATAVDNVDGDVAIIISGSVDTLTDGIYTITYTATDTADNTATATRTVNVGDVVVTPEPTPEPEPEPDTFLSWSG</sequence>
<dbReference type="PROSITE" id="PS51688">
    <property type="entry name" value="ICA"/>
    <property type="match status" value="1"/>
</dbReference>
<accession>A0A0G0FKS8</accession>
<feature type="region of interest" description="Disordered" evidence="1">
    <location>
        <begin position="498"/>
        <end position="517"/>
    </location>
</feature>
<dbReference type="Proteomes" id="UP000034683">
    <property type="component" value="Unassembled WGS sequence"/>
</dbReference>
<evidence type="ECO:0000256" key="1">
    <source>
        <dbReference type="SAM" id="MobiDB-lite"/>
    </source>
</evidence>
<dbReference type="InterPro" id="IPR030392">
    <property type="entry name" value="S74_ICA"/>
</dbReference>
<comment type="caution">
    <text evidence="3">The sequence shown here is derived from an EMBL/GenBank/DDBJ whole genome shotgun (WGS) entry which is preliminary data.</text>
</comment>
<proteinExistence type="predicted"/>
<reference evidence="3 4" key="1">
    <citation type="journal article" date="2015" name="Nature">
        <title>rRNA introns, odd ribosomes, and small enigmatic genomes across a large radiation of phyla.</title>
        <authorList>
            <person name="Brown C.T."/>
            <person name="Hug L.A."/>
            <person name="Thomas B.C."/>
            <person name="Sharon I."/>
            <person name="Castelle C.J."/>
            <person name="Singh A."/>
            <person name="Wilkins M.J."/>
            <person name="Williams K.H."/>
            <person name="Banfield J.F."/>
        </authorList>
    </citation>
    <scope>NUCLEOTIDE SEQUENCE [LARGE SCALE GENOMIC DNA]</scope>
</reference>
<evidence type="ECO:0000313" key="3">
    <source>
        <dbReference type="EMBL" id="KKP88020.1"/>
    </source>
</evidence>
<dbReference type="PATRIC" id="fig|1618733.3.peg.313"/>
<name>A0A0G0FKS8_9BACT</name>